<protein>
    <submittedName>
        <fullName evidence="2">Uncharacterized protein</fullName>
    </submittedName>
</protein>
<evidence type="ECO:0000313" key="3">
    <source>
        <dbReference type="Proteomes" id="UP001215598"/>
    </source>
</evidence>
<comment type="caution">
    <text evidence="2">The sequence shown here is derived from an EMBL/GenBank/DDBJ whole genome shotgun (WGS) entry which is preliminary data.</text>
</comment>
<dbReference type="AlphaFoldDB" id="A0AAD7HW12"/>
<gene>
    <name evidence="2" type="ORF">B0H16DRAFT_1894180</name>
</gene>
<keyword evidence="1" id="KW-0732">Signal</keyword>
<sequence>MVQFTCYLVVLSIAAGGLAACKCDVAAVEADIDTLVCQVTAFVVFPPTNGSVDDALAIHADATSIINTLNTAASDVEAAGEFSEEDDTAILSTIETSLLTVLGSLLDIIDKK</sequence>
<reference evidence="2" key="1">
    <citation type="submission" date="2023-03" db="EMBL/GenBank/DDBJ databases">
        <title>Massive genome expansion in bonnet fungi (Mycena s.s.) driven by repeated elements and novel gene families across ecological guilds.</title>
        <authorList>
            <consortium name="Lawrence Berkeley National Laboratory"/>
            <person name="Harder C.B."/>
            <person name="Miyauchi S."/>
            <person name="Viragh M."/>
            <person name="Kuo A."/>
            <person name="Thoen E."/>
            <person name="Andreopoulos B."/>
            <person name="Lu D."/>
            <person name="Skrede I."/>
            <person name="Drula E."/>
            <person name="Henrissat B."/>
            <person name="Morin E."/>
            <person name="Kohler A."/>
            <person name="Barry K."/>
            <person name="LaButti K."/>
            <person name="Morin E."/>
            <person name="Salamov A."/>
            <person name="Lipzen A."/>
            <person name="Mereny Z."/>
            <person name="Hegedus B."/>
            <person name="Baldrian P."/>
            <person name="Stursova M."/>
            <person name="Weitz H."/>
            <person name="Taylor A."/>
            <person name="Grigoriev I.V."/>
            <person name="Nagy L.G."/>
            <person name="Martin F."/>
            <person name="Kauserud H."/>
        </authorList>
    </citation>
    <scope>NUCLEOTIDE SEQUENCE</scope>
    <source>
        <strain evidence="2">CBHHK182m</strain>
    </source>
</reference>
<evidence type="ECO:0000313" key="2">
    <source>
        <dbReference type="EMBL" id="KAJ7728389.1"/>
    </source>
</evidence>
<accession>A0AAD7HW12</accession>
<evidence type="ECO:0000256" key="1">
    <source>
        <dbReference type="SAM" id="SignalP"/>
    </source>
</evidence>
<dbReference type="EMBL" id="JARKIB010000173">
    <property type="protein sequence ID" value="KAJ7728389.1"/>
    <property type="molecule type" value="Genomic_DNA"/>
</dbReference>
<keyword evidence="3" id="KW-1185">Reference proteome</keyword>
<dbReference type="Proteomes" id="UP001215598">
    <property type="component" value="Unassembled WGS sequence"/>
</dbReference>
<feature type="signal peptide" evidence="1">
    <location>
        <begin position="1"/>
        <end position="19"/>
    </location>
</feature>
<feature type="chain" id="PRO_5042053460" evidence="1">
    <location>
        <begin position="20"/>
        <end position="112"/>
    </location>
</feature>
<organism evidence="2 3">
    <name type="scientific">Mycena metata</name>
    <dbReference type="NCBI Taxonomy" id="1033252"/>
    <lineage>
        <taxon>Eukaryota</taxon>
        <taxon>Fungi</taxon>
        <taxon>Dikarya</taxon>
        <taxon>Basidiomycota</taxon>
        <taxon>Agaricomycotina</taxon>
        <taxon>Agaricomycetes</taxon>
        <taxon>Agaricomycetidae</taxon>
        <taxon>Agaricales</taxon>
        <taxon>Marasmiineae</taxon>
        <taxon>Mycenaceae</taxon>
        <taxon>Mycena</taxon>
    </lineage>
</organism>
<name>A0AAD7HW12_9AGAR</name>
<dbReference type="InterPro" id="IPR021054">
    <property type="entry name" value="Cell_wall_mannoprotein_1"/>
</dbReference>
<dbReference type="Pfam" id="PF12296">
    <property type="entry name" value="HsbA"/>
    <property type="match status" value="1"/>
</dbReference>
<proteinExistence type="predicted"/>